<organism evidence="3 4">
    <name type="scientific">Natronoarchaeum mannanilyticum</name>
    <dbReference type="NCBI Taxonomy" id="926360"/>
    <lineage>
        <taxon>Archaea</taxon>
        <taxon>Methanobacteriati</taxon>
        <taxon>Methanobacteriota</taxon>
        <taxon>Stenosarchaea group</taxon>
        <taxon>Halobacteria</taxon>
        <taxon>Halobacteriales</taxon>
        <taxon>Natronoarchaeaceae</taxon>
    </lineage>
</organism>
<keyword evidence="4" id="KW-1185">Reference proteome</keyword>
<evidence type="ECO:0008006" key="5">
    <source>
        <dbReference type="Google" id="ProtNLM"/>
    </source>
</evidence>
<proteinExistence type="predicted"/>
<dbReference type="EMBL" id="BAAADV010000007">
    <property type="protein sequence ID" value="GAA0676829.1"/>
    <property type="molecule type" value="Genomic_DNA"/>
</dbReference>
<evidence type="ECO:0000256" key="2">
    <source>
        <dbReference type="SAM" id="Phobius"/>
    </source>
</evidence>
<sequence>MAVERSSEDGFVAFFRSYTKTWVHAVSTAGLTAFGLLTFVNRWFVVLALAAYVVPPAALYLAHGADAADVVEGRRDSEPDGKELEAETDTVVDRSESGVAEGEEAKPSADAGRNSSDAAADAEPNSSDIAAGESATAEDDEVREWTGTDAPTDEDLHDVALTDRGACAVGDGGVALSGDGDGWTVQLSDGPAADGNDLTGVDATADGAAVWVAGDSGALARIDAETWRHTDYTAPADITDNWTGVAVGGSAGEETILLVNGSGQVLRGEFDEDGPSWGDPIKPGSGSSISAVDLVDASLGYCCDTNDGVFETTDGGRSFERVGVDGASGTLTDVAGADRDDCLATADDGVVHRYDGRAWTPDRLHDDELAGIARWEDRIVACGEDAVFERSGTADDWDRHEFEDAALYGVAVRGERAIAVGEDGSVVARGAIGRSTGGR</sequence>
<keyword evidence="2" id="KW-0472">Membrane</keyword>
<evidence type="ECO:0000313" key="4">
    <source>
        <dbReference type="Proteomes" id="UP001500420"/>
    </source>
</evidence>
<evidence type="ECO:0000256" key="1">
    <source>
        <dbReference type="SAM" id="MobiDB-lite"/>
    </source>
</evidence>
<keyword evidence="2" id="KW-0812">Transmembrane</keyword>
<evidence type="ECO:0000313" key="3">
    <source>
        <dbReference type="EMBL" id="GAA0676829.1"/>
    </source>
</evidence>
<gene>
    <name evidence="3" type="ORF">GCM10009020_25820</name>
</gene>
<name>A0AAV3TB67_9EURY</name>
<reference evidence="3 4" key="1">
    <citation type="journal article" date="2019" name="Int. J. Syst. Evol. Microbiol.">
        <title>The Global Catalogue of Microorganisms (GCM) 10K type strain sequencing project: providing services to taxonomists for standard genome sequencing and annotation.</title>
        <authorList>
            <consortium name="The Broad Institute Genomics Platform"/>
            <consortium name="The Broad Institute Genome Sequencing Center for Infectious Disease"/>
            <person name="Wu L."/>
            <person name="Ma J."/>
        </authorList>
    </citation>
    <scope>NUCLEOTIDE SEQUENCE [LARGE SCALE GENOMIC DNA]</scope>
    <source>
        <strain evidence="3 4">JCM 16328</strain>
    </source>
</reference>
<dbReference type="Proteomes" id="UP001500420">
    <property type="component" value="Unassembled WGS sequence"/>
</dbReference>
<feature type="compositionally biased region" description="Basic and acidic residues" evidence="1">
    <location>
        <begin position="72"/>
        <end position="96"/>
    </location>
</feature>
<comment type="caution">
    <text evidence="3">The sequence shown here is derived from an EMBL/GenBank/DDBJ whole genome shotgun (WGS) entry which is preliminary data.</text>
</comment>
<keyword evidence="2" id="KW-1133">Transmembrane helix</keyword>
<protein>
    <recommendedName>
        <fullName evidence="5">Photosynthesis system II assembly factor Ycf48/Hcf136-like domain-containing protein</fullName>
    </recommendedName>
</protein>
<feature type="transmembrane region" description="Helical" evidence="2">
    <location>
        <begin position="21"/>
        <end position="37"/>
    </location>
</feature>
<accession>A0AAV3TB67</accession>
<dbReference type="AlphaFoldDB" id="A0AAV3TB67"/>
<dbReference type="RefSeq" id="WP_343774458.1">
    <property type="nucleotide sequence ID" value="NZ_BAAADV010000007.1"/>
</dbReference>
<dbReference type="SUPFAM" id="SSF110296">
    <property type="entry name" value="Oligoxyloglucan reducing end-specific cellobiohydrolase"/>
    <property type="match status" value="1"/>
</dbReference>
<feature type="region of interest" description="Disordered" evidence="1">
    <location>
        <begin position="72"/>
        <end position="155"/>
    </location>
</feature>